<keyword evidence="2" id="KW-1185">Reference proteome</keyword>
<dbReference type="Proteomes" id="UP000095282">
    <property type="component" value="Unplaced"/>
</dbReference>
<proteinExistence type="predicted"/>
<keyword evidence="1" id="KW-1133">Transmembrane helix</keyword>
<accession>A0A1I7SYB7</accession>
<reference evidence="3" key="1">
    <citation type="submission" date="2016-11" db="UniProtKB">
        <authorList>
            <consortium name="WormBaseParasite"/>
        </authorList>
    </citation>
    <scope>IDENTIFICATION</scope>
</reference>
<dbReference type="PANTHER" id="PTHR47516:SF2">
    <property type="entry name" value="SERPENTINE RECEPTOR CLASS GAMMA"/>
    <property type="match status" value="1"/>
</dbReference>
<protein>
    <submittedName>
        <fullName evidence="3">Serpentine Receptor, class U</fullName>
    </submittedName>
</protein>
<dbReference type="InterPro" id="IPR003839">
    <property type="entry name" value="7TM_GPCR_serpentine_rcpt_Sru"/>
</dbReference>
<dbReference type="PANTHER" id="PTHR47516">
    <property type="entry name" value="SERPENTINE RECEPTOR, CLASS U-RELATED"/>
    <property type="match status" value="1"/>
</dbReference>
<feature type="transmembrane region" description="Helical" evidence="1">
    <location>
        <begin position="80"/>
        <end position="108"/>
    </location>
</feature>
<dbReference type="WBParaSite" id="Csp11.Scaffold290.g758.t1">
    <property type="protein sequence ID" value="Csp11.Scaffold290.g758.t1"/>
    <property type="gene ID" value="Csp11.Scaffold290.g758"/>
</dbReference>
<dbReference type="Pfam" id="PF10322">
    <property type="entry name" value="7TM_GPCR_Sru"/>
    <property type="match status" value="1"/>
</dbReference>
<evidence type="ECO:0000256" key="1">
    <source>
        <dbReference type="SAM" id="Phobius"/>
    </source>
</evidence>
<dbReference type="eggNOG" id="ENOG502R7RW">
    <property type="taxonomic scope" value="Eukaryota"/>
</dbReference>
<name>A0A1I7SYB7_9PELO</name>
<keyword evidence="1" id="KW-0812">Transmembrane</keyword>
<evidence type="ECO:0000313" key="2">
    <source>
        <dbReference type="Proteomes" id="UP000095282"/>
    </source>
</evidence>
<sequence length="258" mass="29202">MQLWNILMVTGEFLMFRIPYTSVFTRYCASEDPQILLKLIVFFFHWGMYTSQLFTVSFCALRVFILFSSKNIGESMIPHILSGIFIFIGFITSLPHLLSIGFCFQMYTPYPFGSIMVISEFHYYNSEALGFFNFLFTAVTTFSIIGLNVAMLLKIRASKNATSSIKHSKVERTLTGTVLVLLIPQTTNLVVGAAEMIRVDFFSYLLFIGSIAIDTRVHLVTTYFYFSHPVFQKEAATATVSVSQKSSAHKNSNVIVII</sequence>
<dbReference type="AlphaFoldDB" id="A0A1I7SYB7"/>
<keyword evidence="1" id="KW-0472">Membrane</keyword>
<feature type="transmembrane region" description="Helical" evidence="1">
    <location>
        <begin position="128"/>
        <end position="153"/>
    </location>
</feature>
<evidence type="ECO:0000313" key="3">
    <source>
        <dbReference type="WBParaSite" id="Csp11.Scaffold290.g758.t1"/>
    </source>
</evidence>
<organism evidence="2 3">
    <name type="scientific">Caenorhabditis tropicalis</name>
    <dbReference type="NCBI Taxonomy" id="1561998"/>
    <lineage>
        <taxon>Eukaryota</taxon>
        <taxon>Metazoa</taxon>
        <taxon>Ecdysozoa</taxon>
        <taxon>Nematoda</taxon>
        <taxon>Chromadorea</taxon>
        <taxon>Rhabditida</taxon>
        <taxon>Rhabditina</taxon>
        <taxon>Rhabditomorpha</taxon>
        <taxon>Rhabditoidea</taxon>
        <taxon>Rhabditidae</taxon>
        <taxon>Peloderinae</taxon>
        <taxon>Caenorhabditis</taxon>
    </lineage>
</organism>
<feature type="transmembrane region" description="Helical" evidence="1">
    <location>
        <begin position="46"/>
        <end position="68"/>
    </location>
</feature>
<feature type="transmembrane region" description="Helical" evidence="1">
    <location>
        <begin position="174"/>
        <end position="195"/>
    </location>
</feature>